<evidence type="ECO:0000256" key="3">
    <source>
        <dbReference type="ARBA" id="ARBA00022763"/>
    </source>
</evidence>
<dbReference type="InterPro" id="IPR013839">
    <property type="entry name" value="DNAligase_adenylation"/>
</dbReference>
<accession>A0A447QM42</accession>
<dbReference type="PANTHER" id="PTHR47810:SF1">
    <property type="entry name" value="DNA LIGASE B"/>
    <property type="match status" value="1"/>
</dbReference>
<dbReference type="Gene3D" id="3.30.470.30">
    <property type="entry name" value="DNA ligase/mRNA capping enzyme"/>
    <property type="match status" value="1"/>
</dbReference>
<dbReference type="InterPro" id="IPR018239">
    <property type="entry name" value="DNA_ligase_AS"/>
</dbReference>
<sequence length="199" mass="22158">MISDELYDSLRQKQQFWRVCAGRAGEPPLPLLPAGKMPHPVAHTGLRKLTDRRAVARWLAERRDVWLQPKIDGVAVTLVYRQGKLAQAISRGDGRQGEDWLEKVRAIPGVPSTLAGAPDFLVLQGELFLLMTGHRQQSYGGVNARASVAGALMRNRPSERLAQLGIFIWAWPDGPPEMSQRLAQLAAWALRWRGTIPGR</sequence>
<evidence type="ECO:0000313" key="6">
    <source>
        <dbReference type="EMBL" id="VEA70892.1"/>
    </source>
</evidence>
<dbReference type="GO" id="GO:0003911">
    <property type="term" value="F:DNA ligase (NAD+) activity"/>
    <property type="evidence" value="ECO:0007669"/>
    <property type="project" value="UniProtKB-EC"/>
</dbReference>
<keyword evidence="4" id="KW-0234">DNA repair</keyword>
<proteinExistence type="predicted"/>
<dbReference type="Pfam" id="PF01653">
    <property type="entry name" value="DNA_ligase_aden"/>
    <property type="match status" value="1"/>
</dbReference>
<evidence type="ECO:0000256" key="1">
    <source>
        <dbReference type="ARBA" id="ARBA00022598"/>
    </source>
</evidence>
<dbReference type="Proteomes" id="UP000271603">
    <property type="component" value="Chromosome"/>
</dbReference>
<keyword evidence="3" id="KW-0227">DNA damage</keyword>
<keyword evidence="1 6" id="KW-0436">Ligase</keyword>
<keyword evidence="2" id="KW-0235">DNA replication</keyword>
<dbReference type="SUPFAM" id="SSF56091">
    <property type="entry name" value="DNA ligase/mRNA capping enzyme, catalytic domain"/>
    <property type="match status" value="1"/>
</dbReference>
<dbReference type="InterPro" id="IPR013840">
    <property type="entry name" value="DNAligase_N"/>
</dbReference>
<evidence type="ECO:0000313" key="7">
    <source>
        <dbReference type="Proteomes" id="UP000271603"/>
    </source>
</evidence>
<dbReference type="STRING" id="61652.AXX16_0606"/>
<feature type="domain" description="NAD-dependent DNA ligase N-terminal" evidence="5">
    <location>
        <begin position="2"/>
        <end position="199"/>
    </location>
</feature>
<dbReference type="SMART" id="SM00532">
    <property type="entry name" value="LIGANc"/>
    <property type="match status" value="1"/>
</dbReference>
<dbReference type="EC" id="6.5.1.2" evidence="6"/>
<protein>
    <submittedName>
        <fullName evidence="6">DNA ligase B</fullName>
        <ecNumber evidence="6">6.5.1.2</ecNumber>
    </submittedName>
</protein>
<evidence type="ECO:0000259" key="5">
    <source>
        <dbReference type="SMART" id="SM00532"/>
    </source>
</evidence>
<dbReference type="PROSITE" id="PS01055">
    <property type="entry name" value="DNA_LIGASE_N1"/>
    <property type="match status" value="1"/>
</dbReference>
<name>A0A447QM42_SERRU</name>
<gene>
    <name evidence="6" type="primary">ligB_3</name>
    <name evidence="6" type="ORF">NCTC9419_02408</name>
</gene>
<evidence type="ECO:0000256" key="4">
    <source>
        <dbReference type="ARBA" id="ARBA00023204"/>
    </source>
</evidence>
<organism evidence="6 7">
    <name type="scientific">Serratia rubidaea</name>
    <name type="common">Serratia marinorubra</name>
    <dbReference type="NCBI Taxonomy" id="61652"/>
    <lineage>
        <taxon>Bacteria</taxon>
        <taxon>Pseudomonadati</taxon>
        <taxon>Pseudomonadota</taxon>
        <taxon>Gammaproteobacteria</taxon>
        <taxon>Enterobacterales</taxon>
        <taxon>Yersiniaceae</taxon>
        <taxon>Serratia</taxon>
    </lineage>
</organism>
<dbReference type="EMBL" id="LR134155">
    <property type="protein sequence ID" value="VEA70892.1"/>
    <property type="molecule type" value="Genomic_DNA"/>
</dbReference>
<dbReference type="GO" id="GO:0006260">
    <property type="term" value="P:DNA replication"/>
    <property type="evidence" value="ECO:0007669"/>
    <property type="project" value="UniProtKB-KW"/>
</dbReference>
<evidence type="ECO:0000256" key="2">
    <source>
        <dbReference type="ARBA" id="ARBA00022705"/>
    </source>
</evidence>
<dbReference type="InterPro" id="IPR050326">
    <property type="entry name" value="NAD_dep_DNA_ligaseB"/>
</dbReference>
<dbReference type="GO" id="GO:0006281">
    <property type="term" value="P:DNA repair"/>
    <property type="evidence" value="ECO:0007669"/>
    <property type="project" value="UniProtKB-KW"/>
</dbReference>
<reference evidence="6 7" key="1">
    <citation type="submission" date="2018-12" db="EMBL/GenBank/DDBJ databases">
        <authorList>
            <consortium name="Pathogen Informatics"/>
        </authorList>
    </citation>
    <scope>NUCLEOTIDE SEQUENCE [LARGE SCALE GENOMIC DNA]</scope>
    <source>
        <strain evidence="6 7">NCTC9419</strain>
    </source>
</reference>
<dbReference type="PANTHER" id="PTHR47810">
    <property type="entry name" value="DNA LIGASE"/>
    <property type="match status" value="1"/>
</dbReference>
<dbReference type="AlphaFoldDB" id="A0A447QM42"/>